<dbReference type="PROSITE" id="PS51257">
    <property type="entry name" value="PROKAR_LIPOPROTEIN"/>
    <property type="match status" value="1"/>
</dbReference>
<dbReference type="Pfam" id="PF00496">
    <property type="entry name" value="SBP_bac_5"/>
    <property type="match status" value="1"/>
</dbReference>
<dbReference type="PROSITE" id="PS51318">
    <property type="entry name" value="TAT"/>
    <property type="match status" value="1"/>
</dbReference>
<reference evidence="3" key="1">
    <citation type="submission" date="2019-09" db="EMBL/GenBank/DDBJ databases">
        <title>Characterisation of the sponge microbiome using genome-centric metagenomics.</title>
        <authorList>
            <person name="Engelberts J.P."/>
            <person name="Robbins S.J."/>
            <person name="De Goeij J.M."/>
            <person name="Aranda M."/>
            <person name="Bell S.C."/>
            <person name="Webster N.S."/>
        </authorList>
    </citation>
    <scope>NUCLEOTIDE SEQUENCE</scope>
    <source>
        <strain evidence="3">SB0664_bin_27</strain>
    </source>
</reference>
<dbReference type="SUPFAM" id="SSF53850">
    <property type="entry name" value="Periplasmic binding protein-like II"/>
    <property type="match status" value="1"/>
</dbReference>
<dbReference type="Gene3D" id="3.40.190.10">
    <property type="entry name" value="Periplasmic binding protein-like II"/>
    <property type="match status" value="1"/>
</dbReference>
<name>A0A6B0YP43_9CHLR</name>
<evidence type="ECO:0000313" key="3">
    <source>
        <dbReference type="EMBL" id="MXY92720.1"/>
    </source>
</evidence>
<dbReference type="PANTHER" id="PTHR30290:SF62">
    <property type="entry name" value="OLIGOPEPTIDE ABC TRANSPORTER, PERIPLASMIC OLIGOPEPTIDE-BINDING PROTEIN"/>
    <property type="match status" value="1"/>
</dbReference>
<feature type="region of interest" description="Disordered" evidence="1">
    <location>
        <begin position="36"/>
        <end position="62"/>
    </location>
</feature>
<evidence type="ECO:0000259" key="2">
    <source>
        <dbReference type="Pfam" id="PF00496"/>
    </source>
</evidence>
<dbReference type="InterPro" id="IPR039424">
    <property type="entry name" value="SBP_5"/>
</dbReference>
<protein>
    <submittedName>
        <fullName evidence="3">ABC transporter substrate-binding protein</fullName>
    </submittedName>
</protein>
<sequence>MRKRAHKRISRREFMRVSAFTAAGVVVVACGADGGPPAEEAAAADEAPAEEAAAEPAGAPSKYNEAPMLAEMVANGDLPPVDERLPVEPLVITPEEEIGDYGGIWNRLATSASDNQLGGKVGGEHLVRYNKDGTQINPNVFESWEVSDDGSTFTFNLRPGMKWSDGQPYTANDLLFYYEDVLLNEDLTPSFPNWLIVAGEPVVISKLDDYKVEFKFSAPYALFINVLGSLWGDRFARYCAHYLKQFHIDYADKDELEAMMKDAGVEHWYQLFGTKPDTRRNPDTPSYLPWNLSTPSHSDPLVADRNAFYWKVDPEGNQLPYIDAIHWSLVDGKDQLNLRAIQGEVDMQLRHITFDNVPLFMENRERGNYRVMLWDRGQVTDTVLHLNHTNKDPVLREIVQDKRFRYALSLGMNRADINEAVYLGQTEPTQVSPTKNSPVYWEPQAISMTEHDPDQANAYLDEMGLTERDDEGYRLRPDGERLSLVFEYVAIFAAWGDIAELLTSQWKEIGLELISTEIDRSLFGQRLSANELDLGVWHSSGEWNPFIEPRSFVPIVNNYALRQYAFYYNSGGKEGFEPTGDILKAIEIWEEIKTTVDVETQHALFREILELNMENLWQIGVTTAPPQPVIVKNYFRNVPEDGMFDDQPRSPSNTGMEQYFIRAGEDT</sequence>
<gene>
    <name evidence="3" type="ORF">F4Y42_04635</name>
</gene>
<dbReference type="InterPro" id="IPR006311">
    <property type="entry name" value="TAT_signal"/>
</dbReference>
<proteinExistence type="predicted"/>
<dbReference type="GO" id="GO:0015833">
    <property type="term" value="P:peptide transport"/>
    <property type="evidence" value="ECO:0007669"/>
    <property type="project" value="TreeGrafter"/>
</dbReference>
<dbReference type="EMBL" id="VXRG01000040">
    <property type="protein sequence ID" value="MXY92720.1"/>
    <property type="molecule type" value="Genomic_DNA"/>
</dbReference>
<feature type="compositionally biased region" description="Low complexity" evidence="1">
    <location>
        <begin position="36"/>
        <end position="46"/>
    </location>
</feature>
<evidence type="ECO:0000256" key="1">
    <source>
        <dbReference type="SAM" id="MobiDB-lite"/>
    </source>
</evidence>
<dbReference type="CDD" id="cd08500">
    <property type="entry name" value="PBP2_NikA_DppA_OppA_like_4"/>
    <property type="match status" value="1"/>
</dbReference>
<feature type="domain" description="Solute-binding protein family 5" evidence="2">
    <location>
        <begin position="136"/>
        <end position="544"/>
    </location>
</feature>
<dbReference type="AlphaFoldDB" id="A0A6B0YP43"/>
<dbReference type="InterPro" id="IPR000914">
    <property type="entry name" value="SBP_5_dom"/>
</dbReference>
<organism evidence="3">
    <name type="scientific">Caldilineaceae bacterium SB0664_bin_27</name>
    <dbReference type="NCBI Taxonomy" id="2605260"/>
    <lineage>
        <taxon>Bacteria</taxon>
        <taxon>Bacillati</taxon>
        <taxon>Chloroflexota</taxon>
        <taxon>Caldilineae</taxon>
        <taxon>Caldilineales</taxon>
        <taxon>Caldilineaceae</taxon>
    </lineage>
</organism>
<dbReference type="GO" id="GO:1904680">
    <property type="term" value="F:peptide transmembrane transporter activity"/>
    <property type="evidence" value="ECO:0007669"/>
    <property type="project" value="TreeGrafter"/>
</dbReference>
<comment type="caution">
    <text evidence="3">The sequence shown here is derived from an EMBL/GenBank/DDBJ whole genome shotgun (WGS) entry which is preliminary data.</text>
</comment>
<accession>A0A6B0YP43</accession>
<dbReference type="Gene3D" id="3.10.105.10">
    <property type="entry name" value="Dipeptide-binding Protein, Domain 3"/>
    <property type="match status" value="1"/>
</dbReference>
<dbReference type="PANTHER" id="PTHR30290">
    <property type="entry name" value="PERIPLASMIC BINDING COMPONENT OF ABC TRANSPORTER"/>
    <property type="match status" value="1"/>
</dbReference>